<evidence type="ECO:0000259" key="4">
    <source>
        <dbReference type="Pfam" id="PF13193"/>
    </source>
</evidence>
<feature type="domain" description="AMP-dependent synthetase/ligase" evidence="3">
    <location>
        <begin position="10"/>
        <end position="370"/>
    </location>
</feature>
<dbReference type="InterPro" id="IPR020845">
    <property type="entry name" value="AMP-binding_CS"/>
</dbReference>
<keyword evidence="2" id="KW-0436">Ligase</keyword>
<evidence type="ECO:0000256" key="1">
    <source>
        <dbReference type="ARBA" id="ARBA00006432"/>
    </source>
</evidence>
<feature type="domain" description="AMP-binding enzyme C-terminal" evidence="4">
    <location>
        <begin position="420"/>
        <end position="496"/>
    </location>
</feature>
<comment type="caution">
    <text evidence="5">The sequence shown here is derived from an EMBL/GenBank/DDBJ whole genome shotgun (WGS) entry which is preliminary data.</text>
</comment>
<dbReference type="PANTHER" id="PTHR43201">
    <property type="entry name" value="ACYL-COA SYNTHETASE"/>
    <property type="match status" value="1"/>
</dbReference>
<dbReference type="Gene3D" id="3.40.50.12780">
    <property type="entry name" value="N-terminal domain of ligase-like"/>
    <property type="match status" value="1"/>
</dbReference>
<dbReference type="Pfam" id="PF00501">
    <property type="entry name" value="AMP-binding"/>
    <property type="match status" value="1"/>
</dbReference>
<dbReference type="PROSITE" id="PS00455">
    <property type="entry name" value="AMP_BINDING"/>
    <property type="match status" value="1"/>
</dbReference>
<dbReference type="RefSeq" id="WP_377916042.1">
    <property type="nucleotide sequence ID" value="NZ_JBHRZT010000052.1"/>
</dbReference>
<organism evidence="5 6">
    <name type="scientific">Bacillus songklensis</name>
    <dbReference type="NCBI Taxonomy" id="1069116"/>
    <lineage>
        <taxon>Bacteria</taxon>
        <taxon>Bacillati</taxon>
        <taxon>Bacillota</taxon>
        <taxon>Bacilli</taxon>
        <taxon>Bacillales</taxon>
        <taxon>Bacillaceae</taxon>
        <taxon>Bacillus</taxon>
    </lineage>
</organism>
<reference evidence="6" key="1">
    <citation type="journal article" date="2019" name="Int. J. Syst. Evol. Microbiol.">
        <title>The Global Catalogue of Microorganisms (GCM) 10K type strain sequencing project: providing services to taxonomists for standard genome sequencing and annotation.</title>
        <authorList>
            <consortium name="The Broad Institute Genomics Platform"/>
            <consortium name="The Broad Institute Genome Sequencing Center for Infectious Disease"/>
            <person name="Wu L."/>
            <person name="Ma J."/>
        </authorList>
    </citation>
    <scope>NUCLEOTIDE SEQUENCE [LARGE SCALE GENOMIC DNA]</scope>
    <source>
        <strain evidence="6">CCUG 61889</strain>
    </source>
</reference>
<dbReference type="Gene3D" id="3.30.300.30">
    <property type="match status" value="1"/>
</dbReference>
<evidence type="ECO:0000313" key="5">
    <source>
        <dbReference type="EMBL" id="MFC3884523.1"/>
    </source>
</evidence>
<name>A0ABV8B2L6_9BACI</name>
<proteinExistence type="inferred from homology"/>
<dbReference type="InterPro" id="IPR025110">
    <property type="entry name" value="AMP-bd_C"/>
</dbReference>
<comment type="similarity">
    <text evidence="1">Belongs to the ATP-dependent AMP-binding enzyme family.</text>
</comment>
<dbReference type="Proteomes" id="UP001595752">
    <property type="component" value="Unassembled WGS sequence"/>
</dbReference>
<gene>
    <name evidence="5" type="ORF">ACFOU2_13820</name>
</gene>
<protein>
    <submittedName>
        <fullName evidence="5">AMP-binding protein</fullName>
    </submittedName>
</protein>
<dbReference type="SUPFAM" id="SSF56801">
    <property type="entry name" value="Acetyl-CoA synthetase-like"/>
    <property type="match status" value="1"/>
</dbReference>
<evidence type="ECO:0000313" key="6">
    <source>
        <dbReference type="Proteomes" id="UP001595752"/>
    </source>
</evidence>
<keyword evidence="6" id="KW-1185">Reference proteome</keyword>
<dbReference type="InterPro" id="IPR000873">
    <property type="entry name" value="AMP-dep_synth/lig_dom"/>
</dbReference>
<evidence type="ECO:0000259" key="3">
    <source>
        <dbReference type="Pfam" id="PF00501"/>
    </source>
</evidence>
<dbReference type="InterPro" id="IPR042099">
    <property type="entry name" value="ANL_N_sf"/>
</dbReference>
<dbReference type="Pfam" id="PF13193">
    <property type="entry name" value="AMP-binding_C"/>
    <property type="match status" value="1"/>
</dbReference>
<evidence type="ECO:0000256" key="2">
    <source>
        <dbReference type="ARBA" id="ARBA00022598"/>
    </source>
</evidence>
<accession>A0ABV8B2L6</accession>
<dbReference type="PANTHER" id="PTHR43201:SF5">
    <property type="entry name" value="MEDIUM-CHAIN ACYL-COA LIGASE ACSF2, MITOCHONDRIAL"/>
    <property type="match status" value="1"/>
</dbReference>
<sequence>MNLYKMFSFAAERFPNQKALIQGDRQYTYSQLAEEVNQVAFSLQKLGVKAHDRVMVLLKNRIEMVVMFWAVQRVGAVFSPINLRLSAEDIQYCVNDLEAKLIVFEEAGKHLVMKQKFNERPLLIGLEEGTGDISYAELLKSGTAEVEPCPILDDDLAVILYTSGTTGKPKGVPRTHRNEYASSMAHIIQYRYQLLDRTLGIPALSHTIGLRSLLTMTFLNGAYIALPDFDSDEWLKAMAKENISCLFLTPTMYHDLVSHPNVKQIDFSALHSIVYSGAPMSEELIQKCDEVLKPQYFYNHYGSTEIYTFTFCSDVRKKPGCVGKPGIHQRISLLEPSRKRNNLSTSIPVKGEIGEIIVEMNSAEAFRGYWNCPEATKKAIKQGWYFTGDAGFIDDDGDLYVIGRVDDMILSGGENIYPQEVEKVLAEHPLVCEAVVVGEDDKRWGQIVTAFIVPESKGLTPQMLDYFCKAHKRLPNYKRPRKYVFISDVPRNSAGKVLRRDLREGNYTELTSC</sequence>
<dbReference type="InterPro" id="IPR045851">
    <property type="entry name" value="AMP-bd_C_sf"/>
</dbReference>
<dbReference type="EMBL" id="JBHRZT010000052">
    <property type="protein sequence ID" value="MFC3884523.1"/>
    <property type="molecule type" value="Genomic_DNA"/>
</dbReference>